<evidence type="ECO:0000313" key="3">
    <source>
        <dbReference type="Proteomes" id="UP000231912"/>
    </source>
</evidence>
<organism evidence="2 3">
    <name type="scientific">Leptospira wolffii</name>
    <dbReference type="NCBI Taxonomy" id="409998"/>
    <lineage>
        <taxon>Bacteria</taxon>
        <taxon>Pseudomonadati</taxon>
        <taxon>Spirochaetota</taxon>
        <taxon>Spirochaetia</taxon>
        <taxon>Leptospirales</taxon>
        <taxon>Leptospiraceae</taxon>
        <taxon>Leptospira</taxon>
    </lineage>
</organism>
<dbReference type="RefSeq" id="WP_100757403.1">
    <property type="nucleotide sequence ID" value="NZ_NPDT01000001.1"/>
</dbReference>
<evidence type="ECO:0000313" key="2">
    <source>
        <dbReference type="EMBL" id="PJZ66809.1"/>
    </source>
</evidence>
<protein>
    <submittedName>
        <fullName evidence="2">Uncharacterized protein</fullName>
    </submittedName>
</protein>
<sequence length="264" mass="29802">MKLRIGFASTSILFLLFSASPNFAFGTYSEGWTVGKLLQFESRGIVYESYEGIIEVTGYDPSEACDAFRDECFTPTKKKVNFSVRPENADLVNFLSKQLNQTIIIQFNIHRVQAIALSSDVEVIHAQYQENIIPQTDSLSDPKQKMTVWVQAHDTPQPIEKMSGKKTGGKRNFSVTGRILSLEYKGTMVGTYEGLYLDESRGKVHPFSITSDEMAEFAWKALKYNGKYYMGISVAFVTGLRQSDYDLFEINFKEPAGGLEKQKK</sequence>
<evidence type="ECO:0000256" key="1">
    <source>
        <dbReference type="SAM" id="SignalP"/>
    </source>
</evidence>
<keyword evidence="1" id="KW-0732">Signal</keyword>
<comment type="caution">
    <text evidence="2">The sequence shown here is derived from an EMBL/GenBank/DDBJ whole genome shotgun (WGS) entry which is preliminary data.</text>
</comment>
<feature type="chain" id="PRO_5014734974" evidence="1">
    <location>
        <begin position="25"/>
        <end position="264"/>
    </location>
</feature>
<name>A0A2M9ZEG2_9LEPT</name>
<reference evidence="2 3" key="1">
    <citation type="submission" date="2017-07" db="EMBL/GenBank/DDBJ databases">
        <title>Leptospira spp. isolated from tropical soils.</title>
        <authorList>
            <person name="Thibeaux R."/>
            <person name="Iraola G."/>
            <person name="Ferres I."/>
            <person name="Bierque E."/>
            <person name="Girault D."/>
            <person name="Soupe-Gilbert M.-E."/>
            <person name="Picardeau M."/>
            <person name="Goarant C."/>
        </authorList>
    </citation>
    <scope>NUCLEOTIDE SEQUENCE [LARGE SCALE GENOMIC DNA]</scope>
    <source>
        <strain evidence="2 3">FH2-C-A2</strain>
    </source>
</reference>
<feature type="signal peptide" evidence="1">
    <location>
        <begin position="1"/>
        <end position="24"/>
    </location>
</feature>
<accession>A0A2M9ZEG2</accession>
<gene>
    <name evidence="2" type="ORF">CH371_01530</name>
</gene>
<dbReference type="Proteomes" id="UP000231912">
    <property type="component" value="Unassembled WGS sequence"/>
</dbReference>
<dbReference type="EMBL" id="NPDT01000001">
    <property type="protein sequence ID" value="PJZ66809.1"/>
    <property type="molecule type" value="Genomic_DNA"/>
</dbReference>
<dbReference type="AlphaFoldDB" id="A0A2M9ZEG2"/>
<proteinExistence type="predicted"/>